<evidence type="ECO:0000256" key="3">
    <source>
        <dbReference type="ARBA" id="ARBA00022705"/>
    </source>
</evidence>
<dbReference type="InterPro" id="IPR047192">
    <property type="entry name" value="Euk_RPA1_DBD_C"/>
</dbReference>
<dbReference type="PANTHER" id="PTHR47165:SF4">
    <property type="entry name" value="OS03G0429900 PROTEIN"/>
    <property type="match status" value="1"/>
</dbReference>
<dbReference type="InterPro" id="IPR004591">
    <property type="entry name" value="Rfa1"/>
</dbReference>
<dbReference type="FunFam" id="2.40.50.140:FF:000090">
    <property type="entry name" value="Replication protein A subunit"/>
    <property type="match status" value="1"/>
</dbReference>
<gene>
    <name evidence="15" type="ORF">BDA99DRAFT_510826</name>
</gene>
<dbReference type="PANTHER" id="PTHR47165">
    <property type="entry name" value="OS03G0429900 PROTEIN"/>
    <property type="match status" value="1"/>
</dbReference>
<dbReference type="GO" id="GO:0006260">
    <property type="term" value="P:DNA replication"/>
    <property type="evidence" value="ECO:0007669"/>
    <property type="project" value="UniProtKB-KW"/>
</dbReference>
<sequence length="598" mass="66290">MTTDMELTPNAIKTLFDTRGETSGVEHPVLQVINVKAVQSGTGTRYRVILSDGAHFMQAMLSSNTNPLAENNTLERWSVIRLMGSVCNEVNGRRILIILNVEVLGKPESGKIGNPVSIENGGSPSSSTTTTNNNEQRSQPTPMSISSSNNSGGPVAQSSGRTNFQLESSLFPITGLNPYQNRWTIKARVTSKSEVKHWHNSKGEGKLFNVHLLDKSGEIKATAFKDQVDRLYHILEEDKVYYISKARVTMARKQFSTLDSEYELVLENQTEIEVCPDEVAIPKVNYNFVRIADVESCEPNTTIDMIAVVRDDNGVQEIVTKTTGRPVKKRELVVVDDSEKQIRLTIWDKLAEEFDSSGAPVVAFRGLRVGDFGGRSLSLGSSGSAKVNPDIPETTKLKHWYASQSTDASYSSFAPQSTGSIGHQANTRISLNKVKKDGLGSSEKPDYFSTRATVVFMRSENPAYPGCPECRKKMVANENGWACEKCNKQFPEPTWRYILTASIEDATAQLYVQLFDETAAIIVGQSANEVMRLKDSDVDAFTKAMSEGLFKTYNFKVRAKSDTFNDTTRIKYNIMEATPIDYVQEAKEMVIALDNLTL</sequence>
<evidence type="ECO:0000256" key="8">
    <source>
        <dbReference type="ARBA" id="ARBA00023242"/>
    </source>
</evidence>
<dbReference type="InterPro" id="IPR031657">
    <property type="entry name" value="REPA_OB_2"/>
</dbReference>
<feature type="compositionally biased region" description="Low complexity" evidence="10">
    <location>
        <begin position="120"/>
        <end position="134"/>
    </location>
</feature>
<dbReference type="GO" id="GO:0008270">
    <property type="term" value="F:zinc ion binding"/>
    <property type="evidence" value="ECO:0007669"/>
    <property type="project" value="UniProtKB-KW"/>
</dbReference>
<dbReference type="Pfam" id="PF04057">
    <property type="entry name" value="Rep-A_N"/>
    <property type="match status" value="1"/>
</dbReference>
<name>A0AAD5JZU9_9FUNG</name>
<evidence type="ECO:0000256" key="1">
    <source>
        <dbReference type="ARBA" id="ARBA00004123"/>
    </source>
</evidence>
<dbReference type="GO" id="GO:0007004">
    <property type="term" value="P:telomere maintenance via telomerase"/>
    <property type="evidence" value="ECO:0007669"/>
    <property type="project" value="UniProtKB-ARBA"/>
</dbReference>
<keyword evidence="5 9" id="KW-0863">Zinc-finger</keyword>
<keyword evidence="6 9" id="KW-0862">Zinc</keyword>
<dbReference type="Pfam" id="PF08646">
    <property type="entry name" value="Rep_fac-A_C"/>
    <property type="match status" value="1"/>
</dbReference>
<keyword evidence="4 9" id="KW-0479">Metal-binding</keyword>
<feature type="domain" description="Replication protein A OB" evidence="14">
    <location>
        <begin position="291"/>
        <end position="388"/>
    </location>
</feature>
<comment type="caution">
    <text evidence="15">The sequence shown here is derived from an EMBL/GenBank/DDBJ whole genome shotgun (WGS) entry which is preliminary data.</text>
</comment>
<accession>A0AAD5JZU9</accession>
<protein>
    <recommendedName>
        <fullName evidence="9">Replication protein A subunit</fullName>
    </recommendedName>
</protein>
<comment type="similarity">
    <text evidence="2 9">Belongs to the replication factor A protein 1 family.</text>
</comment>
<feature type="domain" description="Replication factor A C-terminal" evidence="13">
    <location>
        <begin position="447"/>
        <end position="589"/>
    </location>
</feature>
<comment type="subcellular location">
    <subcellularLocation>
        <location evidence="1 9">Nucleus</location>
    </subcellularLocation>
</comment>
<feature type="region of interest" description="Disordered" evidence="10">
    <location>
        <begin position="114"/>
        <end position="160"/>
    </location>
</feature>
<keyword evidence="8 9" id="KW-0539">Nucleus</keyword>
<dbReference type="FunFam" id="2.40.50.140:FF:000117">
    <property type="entry name" value="Replication protein A subunit"/>
    <property type="match status" value="1"/>
</dbReference>
<dbReference type="InterPro" id="IPR012340">
    <property type="entry name" value="NA-bd_OB-fold"/>
</dbReference>
<dbReference type="GO" id="GO:0003677">
    <property type="term" value="F:DNA binding"/>
    <property type="evidence" value="ECO:0007669"/>
    <property type="project" value="UniProtKB-KW"/>
</dbReference>
<evidence type="ECO:0000259" key="13">
    <source>
        <dbReference type="Pfam" id="PF08646"/>
    </source>
</evidence>
<dbReference type="GO" id="GO:0006310">
    <property type="term" value="P:DNA recombination"/>
    <property type="evidence" value="ECO:0007669"/>
    <property type="project" value="InterPro"/>
</dbReference>
<feature type="compositionally biased region" description="Polar residues" evidence="10">
    <location>
        <begin position="135"/>
        <end position="160"/>
    </location>
</feature>
<evidence type="ECO:0000259" key="14">
    <source>
        <dbReference type="Pfam" id="PF16900"/>
    </source>
</evidence>
<proteinExistence type="inferred from homology"/>
<evidence type="ECO:0000256" key="5">
    <source>
        <dbReference type="ARBA" id="ARBA00022771"/>
    </source>
</evidence>
<dbReference type="GO" id="GO:0006281">
    <property type="term" value="P:DNA repair"/>
    <property type="evidence" value="ECO:0007669"/>
    <property type="project" value="InterPro"/>
</dbReference>
<dbReference type="InterPro" id="IPR004365">
    <property type="entry name" value="NA-bd_OB_tRNA"/>
</dbReference>
<dbReference type="InterPro" id="IPR007199">
    <property type="entry name" value="Rep_factor-A_N"/>
</dbReference>
<dbReference type="CDD" id="cd04475">
    <property type="entry name" value="RPA1_DBD_B"/>
    <property type="match status" value="1"/>
</dbReference>
<evidence type="ECO:0000256" key="6">
    <source>
        <dbReference type="ARBA" id="ARBA00022833"/>
    </source>
</evidence>
<comment type="subunit">
    <text evidence="9">Component of the heterotrimeric canonical replication protein A complex (RPA).</text>
</comment>
<keyword evidence="7 9" id="KW-0238">DNA-binding</keyword>
<comment type="function">
    <text evidence="9">As part of the replication protein A (RPA/RP-A), a single-stranded DNA-binding heterotrimeric complex, may play an essential role in DNA replication, recombination and repair. Binds and stabilizes single-stranded DNA intermediates, preventing complementary DNA reannealing and recruiting different proteins involved in DNA metabolism.</text>
</comment>
<feature type="domain" description="OB" evidence="11">
    <location>
        <begin position="183"/>
        <end position="267"/>
    </location>
</feature>
<evidence type="ECO:0000256" key="9">
    <source>
        <dbReference type="RuleBase" id="RU364130"/>
    </source>
</evidence>
<organism evidence="15 16">
    <name type="scientific">Phascolomyces articulosus</name>
    <dbReference type="NCBI Taxonomy" id="60185"/>
    <lineage>
        <taxon>Eukaryota</taxon>
        <taxon>Fungi</taxon>
        <taxon>Fungi incertae sedis</taxon>
        <taxon>Mucoromycota</taxon>
        <taxon>Mucoromycotina</taxon>
        <taxon>Mucoromycetes</taxon>
        <taxon>Mucorales</taxon>
        <taxon>Lichtheimiaceae</taxon>
        <taxon>Phascolomyces</taxon>
    </lineage>
</organism>
<dbReference type="CDD" id="cd04476">
    <property type="entry name" value="RPA1_DBD_C"/>
    <property type="match status" value="1"/>
</dbReference>
<dbReference type="FunFam" id="2.40.50.140:FF:000064">
    <property type="entry name" value="Replication protein A subunit"/>
    <property type="match status" value="1"/>
</dbReference>
<dbReference type="AlphaFoldDB" id="A0AAD5JZU9"/>
<dbReference type="SUPFAM" id="SSF50249">
    <property type="entry name" value="Nucleic acid-binding proteins"/>
    <property type="match status" value="4"/>
</dbReference>
<evidence type="ECO:0000259" key="12">
    <source>
        <dbReference type="Pfam" id="PF04057"/>
    </source>
</evidence>
<dbReference type="CDD" id="cd04477">
    <property type="entry name" value="RPA1N"/>
    <property type="match status" value="1"/>
</dbReference>
<keyword evidence="16" id="KW-1185">Reference proteome</keyword>
<dbReference type="NCBIfam" id="TIGR00617">
    <property type="entry name" value="rpa1"/>
    <property type="match status" value="1"/>
</dbReference>
<dbReference type="GO" id="GO:0000781">
    <property type="term" value="C:chromosome, telomeric region"/>
    <property type="evidence" value="ECO:0007669"/>
    <property type="project" value="UniProtKB-ARBA"/>
</dbReference>
<evidence type="ECO:0000256" key="4">
    <source>
        <dbReference type="ARBA" id="ARBA00022723"/>
    </source>
</evidence>
<dbReference type="FunFam" id="2.40.50.140:FF:000041">
    <property type="entry name" value="Replication protein A subunit"/>
    <property type="match status" value="1"/>
</dbReference>
<dbReference type="Pfam" id="PF01336">
    <property type="entry name" value="tRNA_anti-codon"/>
    <property type="match status" value="1"/>
</dbReference>
<reference evidence="15" key="2">
    <citation type="submission" date="2023-02" db="EMBL/GenBank/DDBJ databases">
        <authorList>
            <consortium name="DOE Joint Genome Institute"/>
            <person name="Mondo S.J."/>
            <person name="Chang Y."/>
            <person name="Wang Y."/>
            <person name="Ahrendt S."/>
            <person name="Andreopoulos W."/>
            <person name="Barry K."/>
            <person name="Beard J."/>
            <person name="Benny G.L."/>
            <person name="Blankenship S."/>
            <person name="Bonito G."/>
            <person name="Cuomo C."/>
            <person name="Desiro A."/>
            <person name="Gervers K.A."/>
            <person name="Hundley H."/>
            <person name="Kuo A."/>
            <person name="LaButti K."/>
            <person name="Lang B.F."/>
            <person name="Lipzen A."/>
            <person name="O'Donnell K."/>
            <person name="Pangilinan J."/>
            <person name="Reynolds N."/>
            <person name="Sandor L."/>
            <person name="Smith M.W."/>
            <person name="Tsang A."/>
            <person name="Grigoriev I.V."/>
            <person name="Stajich J.E."/>
            <person name="Spatafora J.W."/>
        </authorList>
    </citation>
    <scope>NUCLEOTIDE SEQUENCE</scope>
    <source>
        <strain evidence="15">RSA 2281</strain>
    </source>
</reference>
<evidence type="ECO:0000313" key="16">
    <source>
        <dbReference type="Proteomes" id="UP001209540"/>
    </source>
</evidence>
<reference evidence="15" key="1">
    <citation type="journal article" date="2022" name="IScience">
        <title>Evolution of zygomycete secretomes and the origins of terrestrial fungal ecologies.</title>
        <authorList>
            <person name="Chang Y."/>
            <person name="Wang Y."/>
            <person name="Mondo S."/>
            <person name="Ahrendt S."/>
            <person name="Andreopoulos W."/>
            <person name="Barry K."/>
            <person name="Beard J."/>
            <person name="Benny G.L."/>
            <person name="Blankenship S."/>
            <person name="Bonito G."/>
            <person name="Cuomo C."/>
            <person name="Desiro A."/>
            <person name="Gervers K.A."/>
            <person name="Hundley H."/>
            <person name="Kuo A."/>
            <person name="LaButti K."/>
            <person name="Lang B.F."/>
            <person name="Lipzen A."/>
            <person name="O'Donnell K."/>
            <person name="Pangilinan J."/>
            <person name="Reynolds N."/>
            <person name="Sandor L."/>
            <person name="Smith M.E."/>
            <person name="Tsang A."/>
            <person name="Grigoriev I.V."/>
            <person name="Stajich J.E."/>
            <person name="Spatafora J.W."/>
        </authorList>
    </citation>
    <scope>NUCLEOTIDE SEQUENCE</scope>
    <source>
        <strain evidence="15">RSA 2281</strain>
    </source>
</reference>
<dbReference type="Pfam" id="PF16900">
    <property type="entry name" value="REPA_OB_2"/>
    <property type="match status" value="1"/>
</dbReference>
<evidence type="ECO:0000256" key="7">
    <source>
        <dbReference type="ARBA" id="ARBA00023125"/>
    </source>
</evidence>
<keyword evidence="3 9" id="KW-0235">DNA replication</keyword>
<evidence type="ECO:0000256" key="2">
    <source>
        <dbReference type="ARBA" id="ARBA00005690"/>
    </source>
</evidence>
<dbReference type="Gene3D" id="2.40.50.140">
    <property type="entry name" value="Nucleic acid-binding proteins"/>
    <property type="match status" value="4"/>
</dbReference>
<dbReference type="InterPro" id="IPR013955">
    <property type="entry name" value="Rep_factor-A_C"/>
</dbReference>
<dbReference type="EMBL" id="JAIXMP010000014">
    <property type="protein sequence ID" value="KAI9262305.1"/>
    <property type="molecule type" value="Genomic_DNA"/>
</dbReference>
<feature type="domain" description="Replication factor-A protein 1 N-terminal" evidence="12">
    <location>
        <begin position="7"/>
        <end position="105"/>
    </location>
</feature>
<dbReference type="CDD" id="cd04474">
    <property type="entry name" value="RPA1_DBD_A"/>
    <property type="match status" value="1"/>
</dbReference>
<evidence type="ECO:0000259" key="11">
    <source>
        <dbReference type="Pfam" id="PF01336"/>
    </source>
</evidence>
<evidence type="ECO:0000313" key="15">
    <source>
        <dbReference type="EMBL" id="KAI9262305.1"/>
    </source>
</evidence>
<dbReference type="Proteomes" id="UP001209540">
    <property type="component" value="Unassembled WGS sequence"/>
</dbReference>
<evidence type="ECO:0000256" key="10">
    <source>
        <dbReference type="SAM" id="MobiDB-lite"/>
    </source>
</evidence>
<dbReference type="GO" id="GO:0005662">
    <property type="term" value="C:DNA replication factor A complex"/>
    <property type="evidence" value="ECO:0007669"/>
    <property type="project" value="UniProtKB-ARBA"/>
</dbReference>